<organism evidence="1 3">
    <name type="scientific">Bacteroides fragilis str. 3988T(B)14</name>
    <dbReference type="NCBI Taxonomy" id="1339315"/>
    <lineage>
        <taxon>Bacteria</taxon>
        <taxon>Pseudomonadati</taxon>
        <taxon>Bacteroidota</taxon>
        <taxon>Bacteroidia</taxon>
        <taxon>Bacteroidales</taxon>
        <taxon>Bacteroidaceae</taxon>
        <taxon>Bacteroides</taxon>
    </lineage>
</organism>
<dbReference type="EMBL" id="JGCY01000126">
    <property type="protein sequence ID" value="EXY76665.1"/>
    <property type="molecule type" value="Genomic_DNA"/>
</dbReference>
<dbReference type="RefSeq" id="WP_009275914.1">
    <property type="nucleotide sequence ID" value="NZ_JGCY01000093.1"/>
</dbReference>
<sequence length="114" mass="13531">METDLSEYHKGTDGLYYADYIAPNKAETFIGKLVSTEWWHHRGQFALICNFRTEDRRRIALFAFQKHTGFYGPRYGNVNFKTVEKGTLWQCELQMTRTGRCTWVRAKQVKKEEK</sequence>
<comment type="caution">
    <text evidence="1">The sequence shown here is derived from an EMBL/GenBank/DDBJ whole genome shotgun (WGS) entry which is preliminary data.</text>
</comment>
<accession>A0A015W886</accession>
<dbReference type="AlphaFoldDB" id="A0A015W886"/>
<evidence type="ECO:0000313" key="2">
    <source>
        <dbReference type="EMBL" id="EXY76803.1"/>
    </source>
</evidence>
<proteinExistence type="predicted"/>
<name>A0A015W886_BACFG</name>
<dbReference type="EMBL" id="JGCY01000093">
    <property type="protein sequence ID" value="EXY76803.1"/>
    <property type="molecule type" value="Genomic_DNA"/>
</dbReference>
<dbReference type="Proteomes" id="UP000020529">
    <property type="component" value="Unassembled WGS sequence"/>
</dbReference>
<gene>
    <name evidence="2" type="ORF">M124_4298</name>
    <name evidence="1" type="ORF">M124_4456</name>
</gene>
<reference evidence="1 3" key="1">
    <citation type="submission" date="2014-02" db="EMBL/GenBank/DDBJ databases">
        <authorList>
            <person name="Sears C."/>
            <person name="Carroll K."/>
            <person name="Sack B.R."/>
            <person name="Qadri F."/>
            <person name="Myers L.L."/>
            <person name="Chung G.-T."/>
            <person name="Escheverria P."/>
            <person name="Fraser C.M."/>
            <person name="Sadzewicz L."/>
            <person name="Shefchek K.A."/>
            <person name="Tallon L."/>
            <person name="Das S.P."/>
            <person name="Daugherty S."/>
            <person name="Mongodin E.F."/>
        </authorList>
    </citation>
    <scope>NUCLEOTIDE SEQUENCE [LARGE SCALE GENOMIC DNA]</scope>
    <source>
        <strain evidence="1">3988T</strain>
        <strain evidence="3">3988T(B)14</strain>
    </source>
</reference>
<evidence type="ECO:0000313" key="3">
    <source>
        <dbReference type="Proteomes" id="UP000020529"/>
    </source>
</evidence>
<dbReference type="PATRIC" id="fig|1339315.3.peg.264"/>
<evidence type="ECO:0000313" key="1">
    <source>
        <dbReference type="EMBL" id="EXY76665.1"/>
    </source>
</evidence>
<protein>
    <submittedName>
        <fullName evidence="1">Uncharacterized protein</fullName>
    </submittedName>
</protein>